<reference evidence="4" key="1">
    <citation type="journal article" date="2019" name="Int. J. Syst. Evol. Microbiol.">
        <title>The Global Catalogue of Microorganisms (GCM) 10K type strain sequencing project: providing services to taxonomists for standard genome sequencing and annotation.</title>
        <authorList>
            <consortium name="The Broad Institute Genomics Platform"/>
            <consortium name="The Broad Institute Genome Sequencing Center for Infectious Disease"/>
            <person name="Wu L."/>
            <person name="Ma J."/>
        </authorList>
    </citation>
    <scope>NUCLEOTIDE SEQUENCE [LARGE SCALE GENOMIC DNA]</scope>
    <source>
        <strain evidence="4">KCTC 52298</strain>
    </source>
</reference>
<dbReference type="PANTHER" id="PTHR42852:SF13">
    <property type="entry name" value="PROTEIN DIPZ"/>
    <property type="match status" value="1"/>
</dbReference>
<feature type="chain" id="PRO_5046204904" evidence="1">
    <location>
        <begin position="23"/>
        <end position="644"/>
    </location>
</feature>
<evidence type="ECO:0000259" key="2">
    <source>
        <dbReference type="PROSITE" id="PS51352"/>
    </source>
</evidence>
<dbReference type="RefSeq" id="WP_210355071.1">
    <property type="nucleotide sequence ID" value="NZ_JAEQMU010000004.1"/>
</dbReference>
<dbReference type="InterPro" id="IPR012336">
    <property type="entry name" value="Thioredoxin-like_fold"/>
</dbReference>
<dbReference type="PROSITE" id="PS51352">
    <property type="entry name" value="THIOREDOXIN_2"/>
    <property type="match status" value="1"/>
</dbReference>
<keyword evidence="4" id="KW-1185">Reference proteome</keyword>
<dbReference type="InterPro" id="IPR036249">
    <property type="entry name" value="Thioredoxin-like_sf"/>
</dbReference>
<keyword evidence="1" id="KW-0732">Signal</keyword>
<gene>
    <name evidence="3" type="ORF">ACFSQW_04205</name>
</gene>
<dbReference type="Proteomes" id="UP001597440">
    <property type="component" value="Unassembled WGS sequence"/>
</dbReference>
<evidence type="ECO:0000313" key="3">
    <source>
        <dbReference type="EMBL" id="MFD2553580.1"/>
    </source>
</evidence>
<dbReference type="Pfam" id="PF13905">
    <property type="entry name" value="Thioredoxin_8"/>
    <property type="match status" value="1"/>
</dbReference>
<dbReference type="CDD" id="cd02966">
    <property type="entry name" value="TlpA_like_family"/>
    <property type="match status" value="1"/>
</dbReference>
<dbReference type="Gene3D" id="3.40.30.10">
    <property type="entry name" value="Glutaredoxin"/>
    <property type="match status" value="1"/>
</dbReference>
<organism evidence="3 4">
    <name type="scientific">Sphingobacterium tabacisoli</name>
    <dbReference type="NCBI Taxonomy" id="2044855"/>
    <lineage>
        <taxon>Bacteria</taxon>
        <taxon>Pseudomonadati</taxon>
        <taxon>Bacteroidota</taxon>
        <taxon>Sphingobacteriia</taxon>
        <taxon>Sphingobacteriales</taxon>
        <taxon>Sphingobacteriaceae</taxon>
        <taxon>Sphingobacterium</taxon>
    </lineage>
</organism>
<comment type="caution">
    <text evidence="3">The sequence shown here is derived from an EMBL/GenBank/DDBJ whole genome shotgun (WGS) entry which is preliminary data.</text>
</comment>
<name>A0ABW5L0N9_9SPHI</name>
<protein>
    <submittedName>
        <fullName evidence="3">TlpA family protein disulfide reductase</fullName>
    </submittedName>
</protein>
<dbReference type="InterPro" id="IPR013766">
    <property type="entry name" value="Thioredoxin_domain"/>
</dbReference>
<dbReference type="SUPFAM" id="SSF52833">
    <property type="entry name" value="Thioredoxin-like"/>
    <property type="match status" value="1"/>
</dbReference>
<dbReference type="EMBL" id="JBHULD010000004">
    <property type="protein sequence ID" value="MFD2553580.1"/>
    <property type="molecule type" value="Genomic_DNA"/>
</dbReference>
<dbReference type="InterPro" id="IPR050553">
    <property type="entry name" value="Thioredoxin_ResA/DsbE_sf"/>
</dbReference>
<sequence length="644" mass="74681">MTRRSILTAMATLLIGSHSLIAQQAPVDIQPQKPTANDNVQIRFWPQRTALPDTVSAYYLNFSSSNYYEMPQRLKMEKNNDHWQVSFKLPFYANFSSFTISDFKNEWIQQPTDSTHYELFVYQDGRLKEGNYLGKGYSISVQNRKSPDMERQQQVYFKKELELFPTNYEAQLRVLAYEMKKGDEIQQRQAHQQALQVIDKKFRSNPTDGGNLNKVTMGYLIIGENQRLDSIRQVVINEFPNSELGITNQLNKLFKSTDSVHVVQGINDLFKNKNKTNEKAFQSAYAYLFEYYVRKKDASQAAHYLSLIKEKETNPYTWRSYSEYASLLLEHQLLLDSAYVLNKLVLDHIQEFPVTLVRYFPETGYLVAHDDQKTEKTAKAKATILATQGLIQYYRDRKDVAWQILAQAYPKLDDVPLLKKIADLYKQESNYKEQTAVLREAFKQTPYNQDILKQLAESLVNQGFGNNQIIIYQEQLLQEWKTDYFSELDKKVIDNKAFPQELSIVDLQGRALTAADLQGKVVVIDLWATWCKPCLASFPYVQKVYEKYKNDSSILFVILNTGSGNSLEDTQKWTSQNQQYNFPVYYNKDKKLNAKLEVTSIPTSFILSPTGQIVFKKVGSEGEKIRVELDAMIDYVKAQHKKQE</sequence>
<accession>A0ABW5L0N9</accession>
<evidence type="ECO:0000313" key="4">
    <source>
        <dbReference type="Proteomes" id="UP001597440"/>
    </source>
</evidence>
<proteinExistence type="predicted"/>
<dbReference type="PANTHER" id="PTHR42852">
    <property type="entry name" value="THIOL:DISULFIDE INTERCHANGE PROTEIN DSBE"/>
    <property type="match status" value="1"/>
</dbReference>
<evidence type="ECO:0000256" key="1">
    <source>
        <dbReference type="SAM" id="SignalP"/>
    </source>
</evidence>
<feature type="domain" description="Thioredoxin" evidence="2">
    <location>
        <begin position="491"/>
        <end position="638"/>
    </location>
</feature>
<feature type="signal peptide" evidence="1">
    <location>
        <begin position="1"/>
        <end position="22"/>
    </location>
</feature>